<sequence>MTDKKLVVFDTRNAQSVILDYLTHLYTQQPLVGMVQPNKIQVLNIVQSLLAQIFESRDRNIPKDSENDWEVIQASLLFGIGPGQVLHRQVKYAKQVFEQELIKSLYWDLTQQADAHSTLSSYIQWEVINTGSTIVAIERGDARLLQWKEIQDAQGETHHRLNLNRVFDEFKEEFEKTHGPYPASQLDAMILKGVLDMFPQLRIRNKVEQVNYEIAAAYNIPDLPLWLDAYMKKVLEAFCIPAFAVYIPAGVTYDCEYFNHILVVKEMKEDELVEETDSDKELALALMRGDYLPREDRERAERYILDNQM</sequence>
<accession>A0AB39CCU5</accession>
<name>A0AB39CCU5_9VIRU</name>
<reference evidence="1" key="1">
    <citation type="submission" date="2024-07" db="EMBL/GenBank/DDBJ databases">
        <authorList>
            <person name="Bringhurst R.M."/>
            <person name="Homer T.E."/>
        </authorList>
    </citation>
    <scope>NUCLEOTIDE SEQUENCE</scope>
</reference>
<protein>
    <submittedName>
        <fullName evidence="1">Uncharacterized protein</fullName>
    </submittedName>
</protein>
<dbReference type="EMBL" id="PQ015378">
    <property type="protein sequence ID" value="XDJ14675.1"/>
    <property type="molecule type" value="Genomic_DNA"/>
</dbReference>
<organism evidence="1">
    <name type="scientific">Pseudomonas phage RVTF4</name>
    <dbReference type="NCBI Taxonomy" id="3236931"/>
    <lineage>
        <taxon>Viruses</taxon>
    </lineage>
</organism>
<evidence type="ECO:0000313" key="1">
    <source>
        <dbReference type="EMBL" id="XDJ14675.1"/>
    </source>
</evidence>
<proteinExistence type="predicted"/>